<dbReference type="eggNOG" id="COG0265">
    <property type="taxonomic scope" value="Bacteria"/>
</dbReference>
<reference evidence="5" key="1">
    <citation type="submission" date="2012-01" db="EMBL/GenBank/DDBJ databases">
        <title>Complete sequence of chromosome of Thermobacillus composti KWC4.</title>
        <authorList>
            <person name="Lucas S."/>
            <person name="Han J."/>
            <person name="Lapidus A."/>
            <person name="Cheng J.-F."/>
            <person name="Goodwin L."/>
            <person name="Pitluck S."/>
            <person name="Peters L."/>
            <person name="Ovchinnikova G."/>
            <person name="Teshima H."/>
            <person name="Detter J.C."/>
            <person name="Han C."/>
            <person name="Tapia R."/>
            <person name="Land M."/>
            <person name="Hauser L."/>
            <person name="Kyrpides N."/>
            <person name="Ivanova N."/>
            <person name="Pagani I."/>
            <person name="Anderson I."/>
            <person name="Woyke T."/>
        </authorList>
    </citation>
    <scope>NUCLEOTIDE SEQUENCE [LARGE SCALE GENOMIC DNA]</scope>
    <source>
        <strain evidence="5">DSM 18247 / JCM 13945 / KWC4</strain>
    </source>
</reference>
<evidence type="ECO:0000313" key="4">
    <source>
        <dbReference type="EMBL" id="AGA56439.1"/>
    </source>
</evidence>
<evidence type="ECO:0000256" key="2">
    <source>
        <dbReference type="SAM" id="Phobius"/>
    </source>
</evidence>
<feature type="compositionally biased region" description="Low complexity" evidence="1">
    <location>
        <begin position="436"/>
        <end position="450"/>
    </location>
</feature>
<gene>
    <name evidence="4" type="ordered locus">Theco_0192</name>
</gene>
<feature type="transmembrane region" description="Helical" evidence="2">
    <location>
        <begin position="185"/>
        <end position="205"/>
    </location>
</feature>
<feature type="transmembrane region" description="Helical" evidence="2">
    <location>
        <begin position="15"/>
        <end position="36"/>
    </location>
</feature>
<evidence type="ECO:0000313" key="5">
    <source>
        <dbReference type="Proteomes" id="UP000010795"/>
    </source>
</evidence>
<dbReference type="HOGENOM" id="CLU_051142_1_0_9"/>
<dbReference type="AlphaFoldDB" id="L0E9W7"/>
<feature type="transmembrane region" description="Helical" evidence="2">
    <location>
        <begin position="107"/>
        <end position="124"/>
    </location>
</feature>
<evidence type="ECO:0000256" key="1">
    <source>
        <dbReference type="SAM" id="MobiDB-lite"/>
    </source>
</evidence>
<feature type="transmembrane region" description="Helical" evidence="2">
    <location>
        <begin position="136"/>
        <end position="164"/>
    </location>
</feature>
<dbReference type="EMBL" id="CP003255">
    <property type="protein sequence ID" value="AGA56439.1"/>
    <property type="molecule type" value="Genomic_DNA"/>
</dbReference>
<keyword evidence="2" id="KW-0812">Transmembrane</keyword>
<proteinExistence type="predicted"/>
<feature type="transmembrane region" description="Helical" evidence="2">
    <location>
        <begin position="57"/>
        <end position="80"/>
    </location>
</feature>
<protein>
    <recommendedName>
        <fullName evidence="3">PDZ domain-containing protein</fullName>
    </recommendedName>
</protein>
<feature type="region of interest" description="Disordered" evidence="1">
    <location>
        <begin position="421"/>
        <end position="480"/>
    </location>
</feature>
<dbReference type="Proteomes" id="UP000010795">
    <property type="component" value="Chromosome"/>
</dbReference>
<feature type="transmembrane region" description="Helical" evidence="2">
    <location>
        <begin position="86"/>
        <end position="102"/>
    </location>
</feature>
<dbReference type="Gene3D" id="2.30.42.10">
    <property type="match status" value="1"/>
</dbReference>
<sequence>MEWGLEWLEQAGSGIAAALIQPFGYVAVLLVLLLALRQIRAERRLFHARLTAWPGRLLAALPAGLAVGVLVSAAVLFLGVDLNADAVIWLWCVSLLLGLVRLRFAAAAYGAGLIAFLQWLSGWFDWSGSPELIKRLAASLASFDAAGLLLIAGLLLPAEALLLWRSSRRLAGPVIVDGKRGRPIGGWRIDAVWPVPLLLLVPAAGTSAGAAELPWTPLFWSLGEPQGWTLLGLPVVIGSVWRTTSLLPAAKTVRAAKVLLWTGLIAAVAGAAAAQWELLLPAAAAAVPALREIASFIERSREAAASPLYAHEGNGLRVLAVLPGSSGAQLGIEPGEIVSKVNGTAVRTPEELYDGLLANPAFCKIELLNHEGHVRFVQRARYENEHHQLGLVLAPFEDAAYTVSGAPRSLIGLLPWSRPFRRRGGSAPEGSEAYMAAAAGQTAPEPAPAGADGGAPDKGRAANDAGKDAPDAGTATQAKN</sequence>
<dbReference type="InterPro" id="IPR036034">
    <property type="entry name" value="PDZ_sf"/>
</dbReference>
<dbReference type="STRING" id="717605.Theco_0192"/>
<keyword evidence="2" id="KW-1133">Transmembrane helix</keyword>
<evidence type="ECO:0000259" key="3">
    <source>
        <dbReference type="Pfam" id="PF17820"/>
    </source>
</evidence>
<dbReference type="Pfam" id="PF17820">
    <property type="entry name" value="PDZ_6"/>
    <property type="match status" value="1"/>
</dbReference>
<keyword evidence="2" id="KW-0472">Membrane</keyword>
<name>L0E9W7_THECK</name>
<feature type="domain" description="PDZ" evidence="3">
    <location>
        <begin position="318"/>
        <end position="354"/>
    </location>
</feature>
<accession>L0E9W7</accession>
<feature type="transmembrane region" description="Helical" evidence="2">
    <location>
        <begin position="255"/>
        <end position="276"/>
    </location>
</feature>
<keyword evidence="5" id="KW-1185">Reference proteome</keyword>
<feature type="compositionally biased region" description="Basic and acidic residues" evidence="1">
    <location>
        <begin position="455"/>
        <end position="470"/>
    </location>
</feature>
<dbReference type="SUPFAM" id="SSF50156">
    <property type="entry name" value="PDZ domain-like"/>
    <property type="match status" value="1"/>
</dbReference>
<dbReference type="RefSeq" id="WP_015253206.1">
    <property type="nucleotide sequence ID" value="NC_019897.1"/>
</dbReference>
<dbReference type="KEGG" id="tco:Theco_0192"/>
<organism evidence="4 5">
    <name type="scientific">Thermobacillus composti (strain DSM 18247 / JCM 13945 / KWC4)</name>
    <dbReference type="NCBI Taxonomy" id="717605"/>
    <lineage>
        <taxon>Bacteria</taxon>
        <taxon>Bacillati</taxon>
        <taxon>Bacillota</taxon>
        <taxon>Bacilli</taxon>
        <taxon>Bacillales</taxon>
        <taxon>Paenibacillaceae</taxon>
        <taxon>Thermobacillus</taxon>
    </lineage>
</organism>
<feature type="transmembrane region" description="Helical" evidence="2">
    <location>
        <begin position="225"/>
        <end position="243"/>
    </location>
</feature>
<dbReference type="InterPro" id="IPR041489">
    <property type="entry name" value="PDZ_6"/>
</dbReference>
<dbReference type="OrthoDB" id="198399at2"/>